<dbReference type="PANTHER" id="PTHR24148">
    <property type="entry name" value="ANKYRIN REPEAT DOMAIN-CONTAINING PROTEIN 39 HOMOLOG-RELATED"/>
    <property type="match status" value="1"/>
</dbReference>
<sequence length="667" mass="75581">MATTTLYQPLNLPDETRILTIHPGDYDAPITCNLEIISLSNITVPYETLSYCWSRSTTLNPPSPTTEIQCAVYDPTGSNTHTTTLQFQDLRHNPFYENHYYQIGGLRPPGTITCNGVAVTIGGELFSALRRLRKKDEEFRIWVDAICINQEDVEERNLHVRMMGAVYGMAETVRVWLGEEVGMEGMALRCLEGVNEKFGELFQMGLMGERGAVQYAFVNDEKIRELDWDELAMLLGRAWFERVWVIQEIANAKQAFIHIGPIVLGWEYFSAIISGMRSYNVDIHLLHCNAVKSICIMNMLRETRVSNPSPGEEANRMSLLELLEETRDFKSTLPCDKIYGILNLTKDSDSVDVDYTTDSSATFQTLAQTQLLKGESINILYHCITPSTPSTLSLPSWVPDWTTRGHVEPFLIRGLEAHATLDSTPLLHLSNNNKTLHITGNRLDKISIIEEYRPIPSMTSTRVADAAKGFQIPSEKTEARTTAFKEKSRIWVQNVLDIVFPDKENIDQEVMERLWRTFMCNRTRENAVPGPECRFGFEVYMEAALSVRTSTSVLAEWKANAVAKGDVSEEEGKMYDKAVETFHGANAKWCYNRRFFKTENGRFGWTVDGARVGDEICVLFEGDYPFVLRKEGDDDACYTIVGDAYVHGVMEGEGMEEDFPVHEFAIK</sequence>
<dbReference type="InterPro" id="IPR010730">
    <property type="entry name" value="HET"/>
</dbReference>
<dbReference type="OrthoDB" id="2157530at2759"/>
<name>A0A2J6R762_HYAVF</name>
<dbReference type="Proteomes" id="UP000235786">
    <property type="component" value="Unassembled WGS sequence"/>
</dbReference>
<dbReference type="Pfam" id="PF26639">
    <property type="entry name" value="Het-6_barrel"/>
    <property type="match status" value="1"/>
</dbReference>
<evidence type="ECO:0000259" key="1">
    <source>
        <dbReference type="Pfam" id="PF06985"/>
    </source>
</evidence>
<evidence type="ECO:0000313" key="2">
    <source>
        <dbReference type="EMBL" id="PMD34342.1"/>
    </source>
</evidence>
<organism evidence="2 3">
    <name type="scientific">Hyaloscypha variabilis (strain UAMH 11265 / GT02V1 / F)</name>
    <name type="common">Meliniomyces variabilis</name>
    <dbReference type="NCBI Taxonomy" id="1149755"/>
    <lineage>
        <taxon>Eukaryota</taxon>
        <taxon>Fungi</taxon>
        <taxon>Dikarya</taxon>
        <taxon>Ascomycota</taxon>
        <taxon>Pezizomycotina</taxon>
        <taxon>Leotiomycetes</taxon>
        <taxon>Helotiales</taxon>
        <taxon>Hyaloscyphaceae</taxon>
        <taxon>Hyaloscypha</taxon>
        <taxon>Hyaloscypha variabilis</taxon>
    </lineage>
</organism>
<gene>
    <name evidence="2" type="ORF">L207DRAFT_570946</name>
</gene>
<feature type="domain" description="Heterokaryon incompatibility" evidence="1">
    <location>
        <begin position="46"/>
        <end position="248"/>
    </location>
</feature>
<dbReference type="EMBL" id="KZ613954">
    <property type="protein sequence ID" value="PMD34342.1"/>
    <property type="molecule type" value="Genomic_DNA"/>
</dbReference>
<dbReference type="Pfam" id="PF06985">
    <property type="entry name" value="HET"/>
    <property type="match status" value="1"/>
</dbReference>
<evidence type="ECO:0000313" key="3">
    <source>
        <dbReference type="Proteomes" id="UP000235786"/>
    </source>
</evidence>
<dbReference type="InterPro" id="IPR052895">
    <property type="entry name" value="HetReg/Transcr_Mod"/>
</dbReference>
<accession>A0A2J6R762</accession>
<dbReference type="PANTHER" id="PTHR24148:SF82">
    <property type="entry name" value="HETEROKARYON INCOMPATIBILITY DOMAIN-CONTAINING PROTEIN"/>
    <property type="match status" value="1"/>
</dbReference>
<reference evidence="2 3" key="1">
    <citation type="submission" date="2016-04" db="EMBL/GenBank/DDBJ databases">
        <title>A degradative enzymes factory behind the ericoid mycorrhizal symbiosis.</title>
        <authorList>
            <consortium name="DOE Joint Genome Institute"/>
            <person name="Martino E."/>
            <person name="Morin E."/>
            <person name="Grelet G."/>
            <person name="Kuo A."/>
            <person name="Kohler A."/>
            <person name="Daghino S."/>
            <person name="Barry K."/>
            <person name="Choi C."/>
            <person name="Cichocki N."/>
            <person name="Clum A."/>
            <person name="Copeland A."/>
            <person name="Hainaut M."/>
            <person name="Haridas S."/>
            <person name="Labutti K."/>
            <person name="Lindquist E."/>
            <person name="Lipzen A."/>
            <person name="Khouja H.-R."/>
            <person name="Murat C."/>
            <person name="Ohm R."/>
            <person name="Olson A."/>
            <person name="Spatafora J."/>
            <person name="Veneault-Fourrey C."/>
            <person name="Henrissat B."/>
            <person name="Grigoriev I."/>
            <person name="Martin F."/>
            <person name="Perotto S."/>
        </authorList>
    </citation>
    <scope>NUCLEOTIDE SEQUENCE [LARGE SCALE GENOMIC DNA]</scope>
    <source>
        <strain evidence="2 3">F</strain>
    </source>
</reference>
<dbReference type="AlphaFoldDB" id="A0A2J6R762"/>
<protein>
    <recommendedName>
        <fullName evidence="1">Heterokaryon incompatibility domain-containing protein</fullName>
    </recommendedName>
</protein>
<proteinExistence type="predicted"/>
<keyword evidence="3" id="KW-1185">Reference proteome</keyword>